<dbReference type="Gene3D" id="3.40.1190.20">
    <property type="match status" value="1"/>
</dbReference>
<evidence type="ECO:0000256" key="3">
    <source>
        <dbReference type="ARBA" id="ARBA00022777"/>
    </source>
</evidence>
<proteinExistence type="predicted"/>
<dbReference type="PROSITE" id="PS00583">
    <property type="entry name" value="PFKB_KINASES_1"/>
    <property type="match status" value="1"/>
</dbReference>
<dbReference type="PANTHER" id="PTHR42909:SF1">
    <property type="entry name" value="CARBOHYDRATE KINASE PFKB DOMAIN-CONTAINING PROTEIN"/>
    <property type="match status" value="1"/>
</dbReference>
<keyword evidence="7" id="KW-1185">Reference proteome</keyword>
<dbReference type="Proteomes" id="UP000094527">
    <property type="component" value="Unassembled WGS sequence"/>
</dbReference>
<accession>A0A1D2MGV0</accession>
<keyword evidence="3 6" id="KW-0418">Kinase</keyword>
<evidence type="ECO:0000259" key="5">
    <source>
        <dbReference type="Pfam" id="PF00294"/>
    </source>
</evidence>
<dbReference type="OMA" id="GHIMNLM"/>
<dbReference type="GO" id="GO:0005737">
    <property type="term" value="C:cytoplasm"/>
    <property type="evidence" value="ECO:0007669"/>
    <property type="project" value="TreeGrafter"/>
</dbReference>
<dbReference type="SUPFAM" id="SSF53613">
    <property type="entry name" value="Ribokinase-like"/>
    <property type="match status" value="1"/>
</dbReference>
<dbReference type="EMBL" id="LJIJ01001329">
    <property type="protein sequence ID" value="ODM92094.1"/>
    <property type="molecule type" value="Genomic_DNA"/>
</dbReference>
<organism evidence="6 7">
    <name type="scientific">Orchesella cincta</name>
    <name type="common">Springtail</name>
    <name type="synonym">Podura cincta</name>
    <dbReference type="NCBI Taxonomy" id="48709"/>
    <lineage>
        <taxon>Eukaryota</taxon>
        <taxon>Metazoa</taxon>
        <taxon>Ecdysozoa</taxon>
        <taxon>Arthropoda</taxon>
        <taxon>Hexapoda</taxon>
        <taxon>Collembola</taxon>
        <taxon>Entomobryomorpha</taxon>
        <taxon>Entomobryoidea</taxon>
        <taxon>Orchesellidae</taxon>
        <taxon>Orchesellinae</taxon>
        <taxon>Orchesella</taxon>
    </lineage>
</organism>
<dbReference type="GO" id="GO:0004730">
    <property type="term" value="F:pseudouridylate synthase activity"/>
    <property type="evidence" value="ECO:0007669"/>
    <property type="project" value="TreeGrafter"/>
</dbReference>
<evidence type="ECO:0000313" key="6">
    <source>
        <dbReference type="EMBL" id="ODM92094.1"/>
    </source>
</evidence>
<protein>
    <submittedName>
        <fullName evidence="6">Pseudouridine kinase</fullName>
    </submittedName>
</protein>
<dbReference type="Pfam" id="PF00294">
    <property type="entry name" value="PfkB"/>
    <property type="match status" value="1"/>
</dbReference>
<dbReference type="STRING" id="48709.A0A1D2MGV0"/>
<reference evidence="6 7" key="1">
    <citation type="journal article" date="2016" name="Genome Biol. Evol.">
        <title>Gene Family Evolution Reflects Adaptation to Soil Environmental Stressors in the Genome of the Collembolan Orchesella cincta.</title>
        <authorList>
            <person name="Faddeeva-Vakhrusheva A."/>
            <person name="Derks M.F."/>
            <person name="Anvar S.Y."/>
            <person name="Agamennone V."/>
            <person name="Suring W."/>
            <person name="Smit S."/>
            <person name="van Straalen N.M."/>
            <person name="Roelofs D."/>
        </authorList>
    </citation>
    <scope>NUCLEOTIDE SEQUENCE [LARGE SCALE GENOMIC DNA]</scope>
    <source>
        <tissue evidence="6">Mixed pool</tissue>
    </source>
</reference>
<evidence type="ECO:0000313" key="7">
    <source>
        <dbReference type="Proteomes" id="UP000094527"/>
    </source>
</evidence>
<dbReference type="PROSITE" id="PS00584">
    <property type="entry name" value="PFKB_KINASES_2"/>
    <property type="match status" value="1"/>
</dbReference>
<dbReference type="InterPro" id="IPR029056">
    <property type="entry name" value="Ribokinase-like"/>
</dbReference>
<keyword evidence="1" id="KW-0808">Transferase</keyword>
<dbReference type="OrthoDB" id="198885at2759"/>
<feature type="region of interest" description="Disordered" evidence="4">
    <location>
        <begin position="1"/>
        <end position="26"/>
    </location>
</feature>
<feature type="domain" description="Carbohydrate kinase PfkB" evidence="5">
    <location>
        <begin position="12"/>
        <end position="328"/>
    </location>
</feature>
<keyword evidence="2" id="KW-0479">Metal-binding</keyword>
<dbReference type="InterPro" id="IPR002173">
    <property type="entry name" value="Carboh/pur_kinase_PfkB_CS"/>
</dbReference>
<name>A0A1D2MGV0_ORCCI</name>
<evidence type="ECO:0000256" key="2">
    <source>
        <dbReference type="ARBA" id="ARBA00022723"/>
    </source>
</evidence>
<dbReference type="GO" id="GO:0016798">
    <property type="term" value="F:hydrolase activity, acting on glycosyl bonds"/>
    <property type="evidence" value="ECO:0007669"/>
    <property type="project" value="TreeGrafter"/>
</dbReference>
<sequence length="342" mass="37552">MSNNGEISRQQAENAHRDGRTHVSKIKTAPGGVARNMAEAIRKLGHDPIFLSAVGEDLFGRELMRQFELMKMDQSNLKLSKTSSTAIYSALLNNKGECLFGLGDMRIHDEIDSDYIYQHKTLLESAPVAVLDANVPTTTIASVLDICTSSRTPAYNIPKMPNLVWFEPTEIRKARKICSVPWEHLPALSYISPNIRELQSIVDEASRYSTVSRTPEKQNVAFHEIPDHLRESPIELKLITECFQVLPALHAIVLTKGSDGIMVTFKQQSGRLESFCHPAPQLSPQAIISVSGAGDCLNAGFISGLLQGLSWDSCAQLGTACAAQSLQSIKNVPDSFTFSVNN</sequence>
<dbReference type="CDD" id="cd01941">
    <property type="entry name" value="YeiC_kinase_like"/>
    <property type="match status" value="1"/>
</dbReference>
<evidence type="ECO:0000256" key="4">
    <source>
        <dbReference type="SAM" id="MobiDB-lite"/>
    </source>
</evidence>
<dbReference type="GO" id="GO:0006796">
    <property type="term" value="P:phosphate-containing compound metabolic process"/>
    <property type="evidence" value="ECO:0007669"/>
    <property type="project" value="UniProtKB-ARBA"/>
</dbReference>
<dbReference type="AlphaFoldDB" id="A0A1D2MGV0"/>
<dbReference type="PANTHER" id="PTHR42909">
    <property type="entry name" value="ZGC:136858"/>
    <property type="match status" value="1"/>
</dbReference>
<comment type="caution">
    <text evidence="6">The sequence shown here is derived from an EMBL/GenBank/DDBJ whole genome shotgun (WGS) entry which is preliminary data.</text>
</comment>
<evidence type="ECO:0000256" key="1">
    <source>
        <dbReference type="ARBA" id="ARBA00022679"/>
    </source>
</evidence>
<dbReference type="InterPro" id="IPR011611">
    <property type="entry name" value="PfkB_dom"/>
</dbReference>
<dbReference type="GO" id="GO:0046872">
    <property type="term" value="F:metal ion binding"/>
    <property type="evidence" value="ECO:0007669"/>
    <property type="project" value="UniProtKB-KW"/>
</dbReference>
<dbReference type="GO" id="GO:0016301">
    <property type="term" value="F:kinase activity"/>
    <property type="evidence" value="ECO:0007669"/>
    <property type="project" value="UniProtKB-KW"/>
</dbReference>
<gene>
    <name evidence="6" type="ORF">Ocin01_14589</name>
</gene>
<feature type="compositionally biased region" description="Polar residues" evidence="4">
    <location>
        <begin position="1"/>
        <end position="13"/>
    </location>
</feature>